<dbReference type="HOGENOM" id="CLU_632347_0_0_1"/>
<dbReference type="GO" id="GO:0003700">
    <property type="term" value="F:DNA-binding transcription factor activity"/>
    <property type="evidence" value="ECO:0007669"/>
    <property type="project" value="InterPro"/>
</dbReference>
<evidence type="ECO:0000256" key="3">
    <source>
        <dbReference type="ARBA" id="ARBA00023125"/>
    </source>
</evidence>
<dbReference type="SUPFAM" id="SSF46785">
    <property type="entry name" value="Winged helix' DNA-binding domain"/>
    <property type="match status" value="1"/>
</dbReference>
<dbReference type="GO" id="GO:0043565">
    <property type="term" value="F:sequence-specific DNA binding"/>
    <property type="evidence" value="ECO:0007669"/>
    <property type="project" value="InterPro"/>
</dbReference>
<evidence type="ECO:0000256" key="4">
    <source>
        <dbReference type="ARBA" id="ARBA00023163"/>
    </source>
</evidence>
<name>B5Y546_PHATC</name>
<keyword evidence="4" id="KW-0804">Transcription</keyword>
<dbReference type="KEGG" id="pti:PHATR_44029"/>
<dbReference type="Pfam" id="PF00447">
    <property type="entry name" value="HSF_DNA-bind"/>
    <property type="match status" value="1"/>
</dbReference>
<dbReference type="InParanoid" id="B5Y546"/>
<evidence type="ECO:0000259" key="8">
    <source>
        <dbReference type="SMART" id="SM00415"/>
    </source>
</evidence>
<protein>
    <recommendedName>
        <fullName evidence="8">HSF-type DNA-binding domain-containing protein</fullName>
    </recommendedName>
</protein>
<dbReference type="GO" id="GO:0005634">
    <property type="term" value="C:nucleus"/>
    <property type="evidence" value="ECO:0007669"/>
    <property type="project" value="UniProtKB-SubCell"/>
</dbReference>
<evidence type="ECO:0000313" key="10">
    <source>
        <dbReference type="Proteomes" id="UP000000759"/>
    </source>
</evidence>
<dbReference type="InterPro" id="IPR036388">
    <property type="entry name" value="WH-like_DNA-bd_sf"/>
</dbReference>
<dbReference type="EMBL" id="CP001142">
    <property type="protein sequence ID" value="ACI65590.1"/>
    <property type="molecule type" value="Genomic_DNA"/>
</dbReference>
<dbReference type="PANTHER" id="PTHR10015:SF206">
    <property type="entry name" value="HSF-TYPE DNA-BINDING DOMAIN-CONTAINING PROTEIN"/>
    <property type="match status" value="1"/>
</dbReference>
<dbReference type="InterPro" id="IPR036390">
    <property type="entry name" value="WH_DNA-bd_sf"/>
</dbReference>
<keyword evidence="7" id="KW-0175">Coiled coil</keyword>
<dbReference type="FunFam" id="1.10.10.10:FF:000027">
    <property type="entry name" value="Heat shock transcription factor 1"/>
    <property type="match status" value="1"/>
</dbReference>
<reference evidence="9 10" key="1">
    <citation type="journal article" date="2008" name="Nature">
        <title>The Phaeodactylum genome reveals the evolutionary history of diatom genomes.</title>
        <authorList>
            <person name="Bowler C."/>
            <person name="Allen A.E."/>
            <person name="Badger J.H."/>
            <person name="Grimwood J."/>
            <person name="Jabbari K."/>
            <person name="Kuo A."/>
            <person name="Maheswari U."/>
            <person name="Martens C."/>
            <person name="Maumus F."/>
            <person name="Otillar R.P."/>
            <person name="Rayko E."/>
            <person name="Salamov A."/>
            <person name="Vandepoele K."/>
            <person name="Beszteri B."/>
            <person name="Gruber A."/>
            <person name="Heijde M."/>
            <person name="Katinka M."/>
            <person name="Mock T."/>
            <person name="Valentin K."/>
            <person name="Verret F."/>
            <person name="Berges J.A."/>
            <person name="Brownlee C."/>
            <person name="Cadoret J.P."/>
            <person name="Chiovitti A."/>
            <person name="Choi C.J."/>
            <person name="Coesel S."/>
            <person name="De Martino A."/>
            <person name="Detter J.C."/>
            <person name="Durkin C."/>
            <person name="Falciatore A."/>
            <person name="Fournet J."/>
            <person name="Haruta M."/>
            <person name="Huysman M.J."/>
            <person name="Jenkins B.D."/>
            <person name="Jiroutova K."/>
            <person name="Jorgensen R.E."/>
            <person name="Joubert Y."/>
            <person name="Kaplan A."/>
            <person name="Kroger N."/>
            <person name="Kroth P.G."/>
            <person name="La Roche J."/>
            <person name="Lindquist E."/>
            <person name="Lommer M."/>
            <person name="Martin-Jezequel V."/>
            <person name="Lopez P.J."/>
            <person name="Lucas S."/>
            <person name="Mangogna M."/>
            <person name="McGinnis K."/>
            <person name="Medlin L.K."/>
            <person name="Montsant A."/>
            <person name="Oudot-Le Secq M.P."/>
            <person name="Napoli C."/>
            <person name="Obornik M."/>
            <person name="Parker M.S."/>
            <person name="Petit J.L."/>
            <person name="Porcel B.M."/>
            <person name="Poulsen N."/>
            <person name="Robison M."/>
            <person name="Rychlewski L."/>
            <person name="Rynearson T.A."/>
            <person name="Schmutz J."/>
            <person name="Shapiro H."/>
            <person name="Siaut M."/>
            <person name="Stanley M."/>
            <person name="Sussman M.R."/>
            <person name="Taylor A.R."/>
            <person name="Vardi A."/>
            <person name="von Dassow P."/>
            <person name="Vyverman W."/>
            <person name="Willis A."/>
            <person name="Wyrwicz L.S."/>
            <person name="Rokhsar D.S."/>
            <person name="Weissenbach J."/>
            <person name="Armbrust E.V."/>
            <person name="Green B.R."/>
            <person name="Van de Peer Y."/>
            <person name="Grigoriev I.V."/>
        </authorList>
    </citation>
    <scope>NUCLEOTIDE SEQUENCE [LARGE SCALE GENOMIC DNA]</scope>
    <source>
        <strain evidence="9 10">CCAP 1055/1</strain>
    </source>
</reference>
<comment type="similarity">
    <text evidence="6">Belongs to the HSF family.</text>
</comment>
<evidence type="ECO:0000256" key="1">
    <source>
        <dbReference type="ARBA" id="ARBA00004123"/>
    </source>
</evidence>
<dbReference type="eggNOG" id="KOG0627">
    <property type="taxonomic scope" value="Eukaryota"/>
</dbReference>
<accession>B5Y546</accession>
<reference evidence="10" key="2">
    <citation type="submission" date="2008-08" db="EMBL/GenBank/DDBJ databases">
        <authorList>
            <consortium name="Diatom Consortium"/>
            <person name="Grigoriev I."/>
            <person name="Grimwood J."/>
            <person name="Kuo A."/>
            <person name="Otillar R.P."/>
            <person name="Salamov A."/>
            <person name="Detter J.C."/>
            <person name="Lindquist E."/>
            <person name="Shapiro H."/>
            <person name="Lucas S."/>
            <person name="Glavina del Rio T."/>
            <person name="Pitluck S."/>
            <person name="Rokhsar D."/>
            <person name="Bowler C."/>
        </authorList>
    </citation>
    <scope>GENOME REANNOTATION</scope>
    <source>
        <strain evidence="10">CCAP 1055/1</strain>
    </source>
</reference>
<proteinExistence type="inferred from homology"/>
<keyword evidence="10" id="KW-1185">Reference proteome</keyword>
<evidence type="ECO:0000256" key="2">
    <source>
        <dbReference type="ARBA" id="ARBA00023015"/>
    </source>
</evidence>
<dbReference type="PaxDb" id="2850-Phatr44029"/>
<dbReference type="InterPro" id="IPR000232">
    <property type="entry name" value="HSF_DNA-bd"/>
</dbReference>
<evidence type="ECO:0000256" key="7">
    <source>
        <dbReference type="SAM" id="Coils"/>
    </source>
</evidence>
<dbReference type="GeneID" id="7204220"/>
<keyword evidence="2" id="KW-0805">Transcription regulation</keyword>
<evidence type="ECO:0000313" key="9">
    <source>
        <dbReference type="EMBL" id="ACI65590.1"/>
    </source>
</evidence>
<dbReference type="PRINTS" id="PR00056">
    <property type="entry name" value="HSFDOMAIN"/>
</dbReference>
<sequence>MQIRNCLLHHLPIFSKFSFSYYQIAVHFTQDSDNKTMSFPSIELETRQSKQRVTRAAKTNEVNSNAPIFLRKTFTMIDSCDPYVAAWSDDGYTFVVKDTEKFASEVIPEFFKHNNFSSFVRQLNFYGFRKIKSDPLRIKDAETNEESRFWKFRHEKFQRGRPDLLGEIRKSNHNESADKREVEHLKNEVDHLRSKLATMSSDLEQLTGVVGTLMKNCQLHDIDSKKRKITQGPDPVLSWHKMEHGTPDLSSLEPMPVGSLSYEAALFEDLAKDPTIDPFASAIHNSEQCEYFPRSVSLEGHESQDDEAMASLLALDPVDEIKILQNPDSSGIGVELSEAIKPAATGTDPHLIEKLQISLGNLPKDMQELFVDRVVSFAANPECFQRQIDAMTSLATSAADEAQRRLIAAGKSPSDPKCVPLASAVLGAYLTRFATLPASDLQSMEASSHVPCSGSPFTHI</sequence>
<keyword evidence="5" id="KW-0539">Nucleus</keyword>
<dbReference type="Gene3D" id="1.10.10.10">
    <property type="entry name" value="Winged helix-like DNA-binding domain superfamily/Winged helix DNA-binding domain"/>
    <property type="match status" value="1"/>
</dbReference>
<dbReference type="AlphaFoldDB" id="B5Y546"/>
<keyword evidence="3" id="KW-0238">DNA-binding</keyword>
<dbReference type="PANTHER" id="PTHR10015">
    <property type="entry name" value="HEAT SHOCK TRANSCRIPTION FACTOR"/>
    <property type="match status" value="1"/>
</dbReference>
<comment type="subcellular location">
    <subcellularLocation>
        <location evidence="1">Nucleus</location>
    </subcellularLocation>
</comment>
<dbReference type="Proteomes" id="UP000000759">
    <property type="component" value="Chromosome 3"/>
</dbReference>
<dbReference type="RefSeq" id="XP_002186120.1">
    <property type="nucleotide sequence ID" value="XM_002186084.1"/>
</dbReference>
<gene>
    <name evidence="9" type="ORF">PHATR_44029</name>
</gene>
<feature type="coiled-coil region" evidence="7">
    <location>
        <begin position="175"/>
        <end position="202"/>
    </location>
</feature>
<evidence type="ECO:0000256" key="6">
    <source>
        <dbReference type="RuleBase" id="RU004020"/>
    </source>
</evidence>
<dbReference type="SMART" id="SM00415">
    <property type="entry name" value="HSF"/>
    <property type="match status" value="1"/>
</dbReference>
<feature type="domain" description="HSF-type DNA-binding" evidence="8">
    <location>
        <begin position="65"/>
        <end position="171"/>
    </location>
</feature>
<dbReference type="OrthoDB" id="46489at2759"/>
<dbReference type="OMA" id="MEASSHV"/>
<organism evidence="9 10">
    <name type="scientific">Phaeodactylum tricornutum (strain CCAP 1055/1)</name>
    <dbReference type="NCBI Taxonomy" id="556484"/>
    <lineage>
        <taxon>Eukaryota</taxon>
        <taxon>Sar</taxon>
        <taxon>Stramenopiles</taxon>
        <taxon>Ochrophyta</taxon>
        <taxon>Bacillariophyta</taxon>
        <taxon>Bacillariophyceae</taxon>
        <taxon>Bacillariophycidae</taxon>
        <taxon>Naviculales</taxon>
        <taxon>Phaeodactylaceae</taxon>
        <taxon>Phaeodactylum</taxon>
    </lineage>
</organism>
<evidence type="ECO:0000256" key="5">
    <source>
        <dbReference type="ARBA" id="ARBA00023242"/>
    </source>
</evidence>